<keyword evidence="2" id="KW-1185">Reference proteome</keyword>
<dbReference type="SUPFAM" id="SSF50475">
    <property type="entry name" value="FMN-binding split barrel"/>
    <property type="match status" value="1"/>
</dbReference>
<proteinExistence type="predicted"/>
<protein>
    <recommendedName>
        <fullName evidence="3">DUF2470 domain-containing protein</fullName>
    </recommendedName>
</protein>
<gene>
    <name evidence="1" type="ORF">HYC85_003430</name>
</gene>
<evidence type="ECO:0008006" key="3">
    <source>
        <dbReference type="Google" id="ProtNLM"/>
    </source>
</evidence>
<comment type="caution">
    <text evidence="1">The sequence shown here is derived from an EMBL/GenBank/DDBJ whole genome shotgun (WGS) entry which is preliminary data.</text>
</comment>
<dbReference type="EMBL" id="JACBKZ010000001">
    <property type="protein sequence ID" value="KAF5962221.1"/>
    <property type="molecule type" value="Genomic_DNA"/>
</dbReference>
<reference evidence="2" key="1">
    <citation type="journal article" date="2020" name="Nat. Commun.">
        <title>Genome assembly of wild tea tree DASZ reveals pedigree and selection history of tea varieties.</title>
        <authorList>
            <person name="Zhang W."/>
            <person name="Zhang Y."/>
            <person name="Qiu H."/>
            <person name="Guo Y."/>
            <person name="Wan H."/>
            <person name="Zhang X."/>
            <person name="Scossa F."/>
            <person name="Alseekh S."/>
            <person name="Zhang Q."/>
            <person name="Wang P."/>
            <person name="Xu L."/>
            <person name="Schmidt M.H."/>
            <person name="Jia X."/>
            <person name="Li D."/>
            <person name="Zhu A."/>
            <person name="Guo F."/>
            <person name="Chen W."/>
            <person name="Ni D."/>
            <person name="Usadel B."/>
            <person name="Fernie A.R."/>
            <person name="Wen W."/>
        </authorList>
    </citation>
    <scope>NUCLEOTIDE SEQUENCE [LARGE SCALE GENOMIC DNA]</scope>
    <source>
        <strain evidence="2">cv. G240</strain>
    </source>
</reference>
<evidence type="ECO:0000313" key="2">
    <source>
        <dbReference type="Proteomes" id="UP000593564"/>
    </source>
</evidence>
<accession>A0A7J7ICH0</accession>
<dbReference type="AlphaFoldDB" id="A0A7J7ICH0"/>
<evidence type="ECO:0000313" key="1">
    <source>
        <dbReference type="EMBL" id="KAF5962221.1"/>
    </source>
</evidence>
<dbReference type="PANTHER" id="PTHR13343:SF24">
    <property type="entry name" value="OS07G0573800 PROTEIN"/>
    <property type="match status" value="1"/>
</dbReference>
<dbReference type="PANTHER" id="PTHR13343">
    <property type="entry name" value="CREG1 PROTEIN"/>
    <property type="match status" value="1"/>
</dbReference>
<name>A0A7J7ICH0_CAMSI</name>
<dbReference type="Gene3D" id="3.20.180.10">
    <property type="entry name" value="PNP-oxidase-like"/>
    <property type="match status" value="1"/>
</dbReference>
<sequence>MKVDFGDFQFVRIEPKVIRYVSGVATASLGSGEFSKEEYRAAKVDPIYQFSKPIASHVNKDHAEDTKLTVQHSTSIPVIKNTPLNISFSYDKQLRELIILTNPCCQHG</sequence>
<dbReference type="Proteomes" id="UP000593564">
    <property type="component" value="Unassembled WGS sequence"/>
</dbReference>
<reference evidence="1 2" key="2">
    <citation type="submission" date="2020-07" db="EMBL/GenBank/DDBJ databases">
        <title>Genome assembly of wild tea tree DASZ reveals pedigree and selection history of tea varieties.</title>
        <authorList>
            <person name="Zhang W."/>
        </authorList>
    </citation>
    <scope>NUCLEOTIDE SEQUENCE [LARGE SCALE GENOMIC DNA]</scope>
    <source>
        <strain evidence="2">cv. G240</strain>
        <tissue evidence="1">Leaf</tissue>
    </source>
</reference>
<dbReference type="InterPro" id="IPR037119">
    <property type="entry name" value="Haem_oxidase_HugZ-like_sf"/>
</dbReference>
<organism evidence="1 2">
    <name type="scientific">Camellia sinensis</name>
    <name type="common">Tea plant</name>
    <name type="synonym">Thea sinensis</name>
    <dbReference type="NCBI Taxonomy" id="4442"/>
    <lineage>
        <taxon>Eukaryota</taxon>
        <taxon>Viridiplantae</taxon>
        <taxon>Streptophyta</taxon>
        <taxon>Embryophyta</taxon>
        <taxon>Tracheophyta</taxon>
        <taxon>Spermatophyta</taxon>
        <taxon>Magnoliopsida</taxon>
        <taxon>eudicotyledons</taxon>
        <taxon>Gunneridae</taxon>
        <taxon>Pentapetalae</taxon>
        <taxon>asterids</taxon>
        <taxon>Ericales</taxon>
        <taxon>Theaceae</taxon>
        <taxon>Camellia</taxon>
    </lineage>
</organism>